<dbReference type="Proteomes" id="UP000325273">
    <property type="component" value="Unassembled WGS sequence"/>
</dbReference>
<dbReference type="RefSeq" id="WP_149675004.1">
    <property type="nucleotide sequence ID" value="NZ_VTUZ01000041.1"/>
</dbReference>
<dbReference type="InterPro" id="IPR014748">
    <property type="entry name" value="Enoyl-CoA_hydra_C"/>
</dbReference>
<dbReference type="EC" id="4.2.1.17" evidence="3"/>
<keyword evidence="4" id="KW-1185">Reference proteome</keyword>
<evidence type="ECO:0000256" key="1">
    <source>
        <dbReference type="ARBA" id="ARBA00005254"/>
    </source>
</evidence>
<evidence type="ECO:0000256" key="2">
    <source>
        <dbReference type="RuleBase" id="RU003707"/>
    </source>
</evidence>
<dbReference type="GO" id="GO:0004300">
    <property type="term" value="F:enoyl-CoA hydratase activity"/>
    <property type="evidence" value="ECO:0007669"/>
    <property type="project" value="UniProtKB-EC"/>
</dbReference>
<gene>
    <name evidence="3" type="ORF">FVF58_39025</name>
</gene>
<proteinExistence type="inferred from homology"/>
<comment type="caution">
    <text evidence="3">The sequence shown here is derived from an EMBL/GenBank/DDBJ whole genome shotgun (WGS) entry which is preliminary data.</text>
</comment>
<dbReference type="PANTHER" id="PTHR43459:SF1">
    <property type="entry name" value="EG:BACN32G11.4 PROTEIN"/>
    <property type="match status" value="1"/>
</dbReference>
<dbReference type="PROSITE" id="PS00166">
    <property type="entry name" value="ENOYL_COA_HYDRATASE"/>
    <property type="match status" value="1"/>
</dbReference>
<dbReference type="SUPFAM" id="SSF52096">
    <property type="entry name" value="ClpP/crotonase"/>
    <property type="match status" value="1"/>
</dbReference>
<protein>
    <submittedName>
        <fullName evidence="3">Enoyl-CoA hydratase</fullName>
        <ecNumber evidence="3">4.2.1.17</ecNumber>
    </submittedName>
</protein>
<keyword evidence="3" id="KW-0456">Lyase</keyword>
<dbReference type="InterPro" id="IPR029045">
    <property type="entry name" value="ClpP/crotonase-like_dom_sf"/>
</dbReference>
<evidence type="ECO:0000313" key="4">
    <source>
        <dbReference type="Proteomes" id="UP000325273"/>
    </source>
</evidence>
<dbReference type="Gene3D" id="1.10.12.10">
    <property type="entry name" value="Lyase 2-enoyl-coa Hydratase, Chain A, domain 2"/>
    <property type="match status" value="1"/>
</dbReference>
<dbReference type="NCBIfam" id="NF005700">
    <property type="entry name" value="PRK07511.1"/>
    <property type="match status" value="1"/>
</dbReference>
<name>A0A5B0GDY8_9BURK</name>
<dbReference type="InterPro" id="IPR018376">
    <property type="entry name" value="Enoyl-CoA_hyd/isom_CS"/>
</dbReference>
<evidence type="ECO:0000313" key="3">
    <source>
        <dbReference type="EMBL" id="KAA1001657.1"/>
    </source>
</evidence>
<dbReference type="InterPro" id="IPR001753">
    <property type="entry name" value="Enoyl-CoA_hydra/iso"/>
</dbReference>
<dbReference type="EMBL" id="VTUZ01000041">
    <property type="protein sequence ID" value="KAA1001657.1"/>
    <property type="molecule type" value="Genomic_DNA"/>
</dbReference>
<accession>A0A5B0GDY8</accession>
<organism evidence="3 4">
    <name type="scientific">Paraburkholderia panacisoli</name>
    <dbReference type="NCBI Taxonomy" id="2603818"/>
    <lineage>
        <taxon>Bacteria</taxon>
        <taxon>Pseudomonadati</taxon>
        <taxon>Pseudomonadota</taxon>
        <taxon>Betaproteobacteria</taxon>
        <taxon>Burkholderiales</taxon>
        <taxon>Burkholderiaceae</taxon>
        <taxon>Paraburkholderia</taxon>
    </lineage>
</organism>
<dbReference type="Pfam" id="PF00378">
    <property type="entry name" value="ECH_1"/>
    <property type="match status" value="1"/>
</dbReference>
<dbReference type="PANTHER" id="PTHR43459">
    <property type="entry name" value="ENOYL-COA HYDRATASE"/>
    <property type="match status" value="1"/>
</dbReference>
<dbReference type="Gene3D" id="3.90.226.10">
    <property type="entry name" value="2-enoyl-CoA Hydratase, Chain A, domain 1"/>
    <property type="match status" value="1"/>
</dbReference>
<reference evidence="3 4" key="1">
    <citation type="submission" date="2019-08" db="EMBL/GenBank/DDBJ databases">
        <title>Paraburkholderia sp. DCY113.</title>
        <authorList>
            <person name="Kang J."/>
        </authorList>
    </citation>
    <scope>NUCLEOTIDE SEQUENCE [LARGE SCALE GENOMIC DNA]</scope>
    <source>
        <strain evidence="3 4">DCY113</strain>
    </source>
</reference>
<dbReference type="NCBIfam" id="NF046063">
    <property type="entry name" value="oxepin_alt"/>
    <property type="match status" value="1"/>
</dbReference>
<dbReference type="CDD" id="cd06558">
    <property type="entry name" value="crotonase-like"/>
    <property type="match status" value="1"/>
</dbReference>
<comment type="similarity">
    <text evidence="1 2">Belongs to the enoyl-CoA hydratase/isomerase family.</text>
</comment>
<sequence>MNEPILAHRDGAVQVLSFNNPAARNALTPEVYKALPAALDDAQRDAGVGAIVLTGVGGAFCAGGDLNRLAQRRAMTPPERRAGIEGLHDLIRAIRDCSKPVIAAVEGPAAGAGLSIALACDMLFAAPNASFSVAYVKVGLSPDGGATAFLSGFVSRQLLTEFCLTGRPVTGERMHTLGVVNRLVERGNVLVEAIAMAQSLATGPERAIARIKTLCRHAGENTLEAQLDLEARYMTESLGDDEAAEGISAFFEKRPADFSTLRRTPAVHSQ</sequence>
<dbReference type="AlphaFoldDB" id="A0A5B0GDY8"/>